<evidence type="ECO:0000313" key="2">
    <source>
        <dbReference type="Proteomes" id="UP000824633"/>
    </source>
</evidence>
<reference evidence="2" key="1">
    <citation type="submission" date="2021-07" db="EMBL/GenBank/DDBJ databases">
        <title>Complete genome sequencing of a Clostridium isolate.</title>
        <authorList>
            <person name="Ueki A."/>
            <person name="Tonouchi A."/>
        </authorList>
    </citation>
    <scope>NUCLEOTIDE SEQUENCE [LARGE SCALE GENOMIC DNA]</scope>
    <source>
        <strain evidence="2">C5S11</strain>
    </source>
</reference>
<dbReference type="Gene3D" id="1.10.357.10">
    <property type="entry name" value="Tetracycline Repressor, domain 2"/>
    <property type="match status" value="1"/>
</dbReference>
<dbReference type="InterPro" id="IPR036271">
    <property type="entry name" value="Tet_transcr_reg_TetR-rel_C_sf"/>
</dbReference>
<sequence>MLKVQCEIIRKGQANKEFLNKTDPEVLVILLKQITHSTAVSWSLKNGDFDYKTAVRYMYEMMLDVAPKYRTVKEFDILEIL</sequence>
<accession>A0ABM7T1P8</accession>
<protein>
    <submittedName>
        <fullName evidence="1">Uncharacterized protein</fullName>
    </submittedName>
</protein>
<proteinExistence type="predicted"/>
<dbReference type="EMBL" id="AP024849">
    <property type="protein sequence ID" value="BCZ44797.1"/>
    <property type="molecule type" value="Genomic_DNA"/>
</dbReference>
<name>A0ABM7T1P8_9CLOT</name>
<gene>
    <name evidence="1" type="ORF">psyc5s11_08640</name>
</gene>
<keyword evidence="2" id="KW-1185">Reference proteome</keyword>
<organism evidence="1 2">
    <name type="scientific">Clostridium gelidum</name>
    <dbReference type="NCBI Taxonomy" id="704125"/>
    <lineage>
        <taxon>Bacteria</taxon>
        <taxon>Bacillati</taxon>
        <taxon>Bacillota</taxon>
        <taxon>Clostridia</taxon>
        <taxon>Eubacteriales</taxon>
        <taxon>Clostridiaceae</taxon>
        <taxon>Clostridium</taxon>
    </lineage>
</organism>
<dbReference type="Proteomes" id="UP000824633">
    <property type="component" value="Chromosome"/>
</dbReference>
<evidence type="ECO:0000313" key="1">
    <source>
        <dbReference type="EMBL" id="BCZ44797.1"/>
    </source>
</evidence>
<dbReference type="SUPFAM" id="SSF48498">
    <property type="entry name" value="Tetracyclin repressor-like, C-terminal domain"/>
    <property type="match status" value="1"/>
</dbReference>